<dbReference type="SUPFAM" id="SSF50978">
    <property type="entry name" value="WD40 repeat-like"/>
    <property type="match status" value="1"/>
</dbReference>
<dbReference type="Pfam" id="PF00400">
    <property type="entry name" value="WD40"/>
    <property type="match status" value="2"/>
</dbReference>
<proteinExistence type="predicted"/>
<feature type="compositionally biased region" description="Polar residues" evidence="2">
    <location>
        <begin position="1284"/>
        <end position="1296"/>
    </location>
</feature>
<feature type="compositionally biased region" description="Basic and acidic residues" evidence="2">
    <location>
        <begin position="1345"/>
        <end position="1356"/>
    </location>
</feature>
<dbReference type="SMART" id="SM00320">
    <property type="entry name" value="WD40"/>
    <property type="match status" value="10"/>
</dbReference>
<dbReference type="Pfam" id="PF24780">
    <property type="entry name" value="WD40_MABP1-WDR62_1st"/>
    <property type="match status" value="1"/>
</dbReference>
<dbReference type="PANTHER" id="PTHR45589:SF1">
    <property type="entry name" value="WD REPEAT DOMAIN 62, ISOFORM G"/>
    <property type="match status" value="1"/>
</dbReference>
<feature type="repeat" description="WD" evidence="1">
    <location>
        <begin position="397"/>
        <end position="419"/>
    </location>
</feature>
<feature type="compositionally biased region" description="Polar residues" evidence="2">
    <location>
        <begin position="1224"/>
        <end position="1239"/>
    </location>
</feature>
<dbReference type="OrthoDB" id="6154712at2759"/>
<feature type="region of interest" description="Disordered" evidence="2">
    <location>
        <begin position="1636"/>
        <end position="1677"/>
    </location>
</feature>
<feature type="compositionally biased region" description="Acidic residues" evidence="2">
    <location>
        <begin position="928"/>
        <end position="937"/>
    </location>
</feature>
<feature type="repeat" description="WD" evidence="1">
    <location>
        <begin position="640"/>
        <end position="681"/>
    </location>
</feature>
<reference evidence="4" key="1">
    <citation type="submission" date="2020-05" db="UniProtKB">
        <authorList>
            <consortium name="EnsemblMetazoa"/>
        </authorList>
    </citation>
    <scope>IDENTIFICATION</scope>
    <source>
        <strain evidence="4">BB02</strain>
    </source>
</reference>
<dbReference type="InterPro" id="IPR052779">
    <property type="entry name" value="WDR62"/>
</dbReference>
<feature type="compositionally biased region" description="Low complexity" evidence="2">
    <location>
        <begin position="1374"/>
        <end position="1389"/>
    </location>
</feature>
<evidence type="ECO:0000259" key="3">
    <source>
        <dbReference type="Pfam" id="PF24780"/>
    </source>
</evidence>
<feature type="region of interest" description="Disordered" evidence="2">
    <location>
        <begin position="921"/>
        <end position="953"/>
    </location>
</feature>
<feature type="compositionally biased region" description="Low complexity" evidence="2">
    <location>
        <begin position="1175"/>
        <end position="1185"/>
    </location>
</feature>
<dbReference type="InterPro" id="IPR036322">
    <property type="entry name" value="WD40_repeat_dom_sf"/>
</dbReference>
<keyword evidence="1" id="KW-0853">WD repeat</keyword>
<evidence type="ECO:0000313" key="4">
    <source>
        <dbReference type="EnsemblMetazoa" id="BGLB001541-PB"/>
    </source>
</evidence>
<feature type="repeat" description="WD" evidence="1">
    <location>
        <begin position="120"/>
        <end position="163"/>
    </location>
</feature>
<feature type="compositionally biased region" description="Polar residues" evidence="2">
    <location>
        <begin position="1822"/>
        <end position="1835"/>
    </location>
</feature>
<evidence type="ECO:0000313" key="5">
    <source>
        <dbReference type="Proteomes" id="UP000076420"/>
    </source>
</evidence>
<evidence type="ECO:0000256" key="1">
    <source>
        <dbReference type="PROSITE-ProRule" id="PRU00221"/>
    </source>
</evidence>
<dbReference type="GO" id="GO:0007099">
    <property type="term" value="P:centriole replication"/>
    <property type="evidence" value="ECO:0007669"/>
    <property type="project" value="TreeGrafter"/>
</dbReference>
<dbReference type="SUPFAM" id="SSF82171">
    <property type="entry name" value="DPP6 N-terminal domain-like"/>
    <property type="match status" value="1"/>
</dbReference>
<accession>A0A2C9JET7</accession>
<dbReference type="PROSITE" id="PS50082">
    <property type="entry name" value="WD_REPEATS_2"/>
    <property type="match status" value="3"/>
</dbReference>
<dbReference type="PANTHER" id="PTHR45589">
    <property type="entry name" value="WD REPEAT DOMAIN 62, ISOFORM G"/>
    <property type="match status" value="1"/>
</dbReference>
<feature type="region of interest" description="Disordered" evidence="2">
    <location>
        <begin position="1374"/>
        <end position="1397"/>
    </location>
</feature>
<dbReference type="VEuPathDB" id="VectorBase:BGLB001541"/>
<feature type="compositionally biased region" description="Basic and acidic residues" evidence="2">
    <location>
        <begin position="1186"/>
        <end position="1199"/>
    </location>
</feature>
<gene>
    <name evidence="4" type="primary">106055447</name>
</gene>
<name>A0A2C9JET7_BIOGL</name>
<feature type="compositionally biased region" description="Polar residues" evidence="2">
    <location>
        <begin position="1574"/>
        <end position="1605"/>
    </location>
</feature>
<dbReference type="GO" id="GO:0072686">
    <property type="term" value="C:mitotic spindle"/>
    <property type="evidence" value="ECO:0007669"/>
    <property type="project" value="TreeGrafter"/>
</dbReference>
<sequence length="1868" mass="206774">MDNARPQRKILRSPSVKRKSKVLPINQRVQLQRVLGVTVSSNAGLSCDSNNGTIAYPAGCVVVLFNPRRNKQSHIFNTTKKTITALAFSRDGKHLITGETGHQPAVRVWDVAEKTQVAEFRGHKFGINCVAFSPNMKEIVSVGTQHDMMINVWNWKTGNKVASNKVSSKVSALAFSEDGKCFVTVGNRHVRFWYLEEKRSKINQTVPLMGRSGILGDQKDNFFCDVVAGQGPMCGRFFVITQSGLLCEFNEKRQLDKWVELRTKSATCITTGADHIFVGCAEGVVRVFKSTTLLYVCSLPKPHHLGVEVTTATNPSHMVSNREDAKYPDTKAIAIDDDHKKVTCVYNDRSIYIWDVHDIKRVGKAWSFLYHSGCIWSLEVYPQLDEGVKSTLPPGSFLTASGDDTIRVWNLNTHMPENTAYKRNIYSNELLKIVYVDPTLASLCNVDYNPAGAADKTDTTYDGKNGVRSIRVSPDGGELASGDRQGNIRIYDMNYLNEKRCVEAHDSDVMCLEYSYTEHGRLTYILSNIIAVIKTQNMYKSLVPEFQFQLEHHLATKITLYDMVIDPTQKCLATACQDRNVRLYNIQTTKEKKCYKGSSSDEGILLRIHLDPSGTYAATTCTDKNVCILDFNTGELMATMYGHSEVITGVKFANDLKHVITVSADGCIFVWRLPSDMTNHIKGRLHELGKQMKDTDYFRSDQPLMPNPILMETTANDGNFPILKSASVGNIHRFYHDDTVDGKLPGDDEEKDDANFDDVASTASLDYRFSIGQLPNWAKAKFGDTHSDGSESSQEQLQPKGRWAQRADHNIEFKSQLDVTTEEDGLNSQNDQRKTDFGSTLFSNIRRETVVLGGQPRNKGTPVIDEDITAPFGDLKSLPASARELREMEAMHRNKLNHYKSDTALNLFGSGLRRSLDHFDYPRKDSLDLDDTDELDTGSDTTEVIYPPTETDSDIFESTYQVYAAEEKNVAKSSLGNVSNQDDTSESTDPISLEEDEDHNDETLAVSTPPTTPSDPDKEFLSTTPDKEDFVRDNFEEDAFTPVPLEKFMKSVDKLERQVADGTLAPSFESTPFSPRLSLSARFMSRALPLHKSTVSGQLPYKPDNWFNRNKMEMSRAMDETRKSLLAAKETIAYVHMNLRSNICESPEKEDPPSPPTKLEEKENKLPAVETETVSYSSSPTSGSDLDSRMKNNFRDQFTKPKSPHLISTSSLKTTVSTSPTSTNQGLSTVAQVLASSVQGPAARRISQEKEKRRSRLSLEQSTAADTTDISLKSSVRPRPTYFRPTQSSKNKTNKPGESDIAPLVSRPLDLGNRKPRQKSSLANSKLAMYASTPNLIQGAEDQEPAQKPRGSEHKFSSTSNLLMFSDLSRSVPDINDADSSTDSSSSGSVRDRLARRSCPMQVKLISKYSVTKDQQLMPPPSSIPNTSSSKITNSTLQQIKKYDIDVQPRRKISASEMTLDQAKSILSGKSGILTKTPNVLNTTVSSRAMQFGRDARSSNLSTVASDTPTFDTELAHADPTQLAVAEEIEYTANMLRHQKQANISGHFSPERINSNPPSNLEASPLDLPERDQPSPSQRRISPKPSQSSQTFHTSRQNIFVTKSESSSKELGKVVDNLAEEDGSAGSIKDRIAKFQSTSSSTTKARRALPLSPSTSFSDHREHSDIGPGSESSDPEITYSVDTATYSLGQKALPGSSTDNLETKSGKRLTLSLPPSSSQPAVTLTQCQSVLNDFRDQVNKIKDIFLRVEERTDEDANQMLVLLGELFQETLQVFTELASKAASSNPPQPTQHPTFHVGASAKTSGAGTDQLASSSVAGSSSQDEPSGQDNQMTLLTATKDMLQPLMSQLSQELSLSILKMIKAKVDES</sequence>
<feature type="region of interest" description="Disordered" evidence="2">
    <location>
        <begin position="780"/>
        <end position="805"/>
    </location>
</feature>
<feature type="region of interest" description="Disordered" evidence="2">
    <location>
        <begin position="1779"/>
        <end position="1835"/>
    </location>
</feature>
<dbReference type="InterPro" id="IPR056161">
    <property type="entry name" value="WD40_MABP1-WDR62_1st"/>
</dbReference>
<dbReference type="Gene3D" id="2.130.10.10">
    <property type="entry name" value="YVTN repeat-like/Quinoprotein amine dehydrogenase"/>
    <property type="match status" value="3"/>
</dbReference>
<dbReference type="PROSITE" id="PS50294">
    <property type="entry name" value="WD_REPEATS_REGION"/>
    <property type="match status" value="1"/>
</dbReference>
<feature type="compositionally biased region" description="Polar residues" evidence="2">
    <location>
        <begin position="1258"/>
        <end position="1274"/>
    </location>
</feature>
<dbReference type="InterPro" id="IPR015943">
    <property type="entry name" value="WD40/YVTN_repeat-like_dom_sf"/>
</dbReference>
<feature type="compositionally biased region" description="Polar residues" evidence="2">
    <location>
        <begin position="1547"/>
        <end position="1562"/>
    </location>
</feature>
<feature type="region of interest" description="Disordered" evidence="2">
    <location>
        <begin position="1689"/>
        <end position="1720"/>
    </location>
</feature>
<feature type="compositionally biased region" description="Low complexity" evidence="2">
    <location>
        <begin position="1812"/>
        <end position="1821"/>
    </location>
</feature>
<feature type="domain" description="MABP1/WDR62 first WD40" evidence="3">
    <location>
        <begin position="44"/>
        <end position="369"/>
    </location>
</feature>
<feature type="region of interest" description="Disordered" evidence="2">
    <location>
        <begin position="1547"/>
        <end position="1607"/>
    </location>
</feature>
<feature type="compositionally biased region" description="Polar residues" evidence="2">
    <location>
        <begin position="1801"/>
        <end position="1811"/>
    </location>
</feature>
<feature type="region of interest" description="Disordered" evidence="2">
    <location>
        <begin position="973"/>
        <end position="1027"/>
    </location>
</feature>
<feature type="compositionally biased region" description="Low complexity" evidence="2">
    <location>
        <begin position="1208"/>
        <end position="1223"/>
    </location>
</feature>
<evidence type="ECO:0000256" key="2">
    <source>
        <dbReference type="SAM" id="MobiDB-lite"/>
    </source>
</evidence>
<dbReference type="Proteomes" id="UP000076420">
    <property type="component" value="Unassembled WGS sequence"/>
</dbReference>
<feature type="compositionally biased region" description="Polar residues" evidence="2">
    <location>
        <begin position="973"/>
        <end position="990"/>
    </location>
</feature>
<organism evidence="4 5">
    <name type="scientific">Biomphalaria glabrata</name>
    <name type="common">Bloodfluke planorb</name>
    <name type="synonym">Freshwater snail</name>
    <dbReference type="NCBI Taxonomy" id="6526"/>
    <lineage>
        <taxon>Eukaryota</taxon>
        <taxon>Metazoa</taxon>
        <taxon>Spiralia</taxon>
        <taxon>Lophotrochozoa</taxon>
        <taxon>Mollusca</taxon>
        <taxon>Gastropoda</taxon>
        <taxon>Heterobranchia</taxon>
        <taxon>Euthyneura</taxon>
        <taxon>Panpulmonata</taxon>
        <taxon>Hygrophila</taxon>
        <taxon>Lymnaeoidea</taxon>
        <taxon>Planorbidae</taxon>
        <taxon>Biomphalaria</taxon>
    </lineage>
</organism>
<feature type="region of interest" description="Disordered" evidence="2">
    <location>
        <begin position="1143"/>
        <end position="1360"/>
    </location>
</feature>
<dbReference type="EnsemblMetazoa" id="BGLB001541-RB">
    <property type="protein sequence ID" value="BGLB001541-PB"/>
    <property type="gene ID" value="BGLB001541"/>
</dbReference>
<feature type="compositionally biased region" description="Basic and acidic residues" evidence="2">
    <location>
        <begin position="1146"/>
        <end position="1165"/>
    </location>
</feature>
<dbReference type="VEuPathDB" id="VectorBase:BGLAX_027586"/>
<feature type="compositionally biased region" description="Basic and acidic residues" evidence="2">
    <location>
        <begin position="1015"/>
        <end position="1027"/>
    </location>
</feature>
<dbReference type="KEGG" id="bgt:106055447"/>
<dbReference type="InterPro" id="IPR001680">
    <property type="entry name" value="WD40_rpt"/>
</dbReference>
<protein>
    <recommendedName>
        <fullName evidence="3">MABP1/WDR62 first WD40 domain-containing protein</fullName>
    </recommendedName>
</protein>